<dbReference type="GO" id="GO:0005829">
    <property type="term" value="C:cytosol"/>
    <property type="evidence" value="ECO:0007669"/>
    <property type="project" value="UniProtKB-ARBA"/>
</dbReference>
<reference evidence="3" key="1">
    <citation type="submission" date="2020-05" db="EMBL/GenBank/DDBJ databases">
        <title>Sulfur intermediates as new biogeochemical hubs in an aquatic model microbial ecosystem.</title>
        <authorList>
            <person name="Vigneron A."/>
        </authorList>
    </citation>
    <scope>NUCLEOTIDE SEQUENCE</scope>
    <source>
        <strain evidence="3">Bin.250</strain>
    </source>
</reference>
<evidence type="ECO:0000259" key="2">
    <source>
        <dbReference type="Pfam" id="PF00248"/>
    </source>
</evidence>
<feature type="domain" description="NADP-dependent oxidoreductase" evidence="2">
    <location>
        <begin position="18"/>
        <end position="323"/>
    </location>
</feature>
<protein>
    <submittedName>
        <fullName evidence="3">Aldo/keto reductase</fullName>
    </submittedName>
</protein>
<dbReference type="FunFam" id="3.20.20.100:FF:000004">
    <property type="entry name" value="Oxidoreductase, aldo/keto reductase"/>
    <property type="match status" value="1"/>
</dbReference>
<name>A0A972VZQ3_9GAMM</name>
<dbReference type="InterPro" id="IPR020471">
    <property type="entry name" value="AKR"/>
</dbReference>
<dbReference type="PANTHER" id="PTHR43364">
    <property type="entry name" value="NADH-SPECIFIC METHYLGLYOXAL REDUCTASE-RELATED"/>
    <property type="match status" value="1"/>
</dbReference>
<organism evidence="3 4">
    <name type="scientific">SAR86 cluster bacterium</name>
    <dbReference type="NCBI Taxonomy" id="2030880"/>
    <lineage>
        <taxon>Bacteria</taxon>
        <taxon>Pseudomonadati</taxon>
        <taxon>Pseudomonadota</taxon>
        <taxon>Gammaproteobacteria</taxon>
        <taxon>SAR86 cluster</taxon>
    </lineage>
</organism>
<dbReference type="PANTHER" id="PTHR43364:SF4">
    <property type="entry name" value="NAD(P)-LINKED OXIDOREDUCTASE SUPERFAMILY PROTEIN"/>
    <property type="match status" value="1"/>
</dbReference>
<accession>A0A972VZQ3</accession>
<proteinExistence type="predicted"/>
<evidence type="ECO:0000256" key="1">
    <source>
        <dbReference type="ARBA" id="ARBA00023002"/>
    </source>
</evidence>
<dbReference type="Pfam" id="PF00248">
    <property type="entry name" value="Aldo_ket_red"/>
    <property type="match status" value="1"/>
</dbReference>
<dbReference type="Proteomes" id="UP000754644">
    <property type="component" value="Unassembled WGS sequence"/>
</dbReference>
<dbReference type="InterPro" id="IPR036812">
    <property type="entry name" value="NAD(P)_OxRdtase_dom_sf"/>
</dbReference>
<dbReference type="GO" id="GO:0016491">
    <property type="term" value="F:oxidoreductase activity"/>
    <property type="evidence" value="ECO:0007669"/>
    <property type="project" value="UniProtKB-KW"/>
</dbReference>
<dbReference type="InterPro" id="IPR050523">
    <property type="entry name" value="AKR_Detox_Biosynth"/>
</dbReference>
<dbReference type="SUPFAM" id="SSF51430">
    <property type="entry name" value="NAD(P)-linked oxidoreductase"/>
    <property type="match status" value="1"/>
</dbReference>
<evidence type="ECO:0000313" key="4">
    <source>
        <dbReference type="Proteomes" id="UP000754644"/>
    </source>
</evidence>
<gene>
    <name evidence="3" type="ORF">HQ497_13780</name>
</gene>
<dbReference type="PRINTS" id="PR00069">
    <property type="entry name" value="ALDKETRDTASE"/>
</dbReference>
<comment type="caution">
    <text evidence="3">The sequence shown here is derived from an EMBL/GenBank/DDBJ whole genome shotgun (WGS) entry which is preliminary data.</text>
</comment>
<dbReference type="InterPro" id="IPR023210">
    <property type="entry name" value="NADP_OxRdtase_dom"/>
</dbReference>
<evidence type="ECO:0000313" key="3">
    <source>
        <dbReference type="EMBL" id="NQV66426.1"/>
    </source>
</evidence>
<dbReference type="AlphaFoldDB" id="A0A972VZQ3"/>
<dbReference type="EMBL" id="JABMOJ010000518">
    <property type="protein sequence ID" value="NQV66426.1"/>
    <property type="molecule type" value="Genomic_DNA"/>
</dbReference>
<sequence>MSMQYRRLGQHGLEVPALCLGTMTFGLQVDEAVSQTILDKAFGAGLTFLDTADAYPLGGTRATIGDTEAIIGRWMKQRGNRDQLILATKCFAPTRRGPNNMGLSRQHIIESIDKSLQRLQTDYVDIYQSHGFDPKTPIEETLRAFDDLVTAGKVRYVGCSNYPAWRLGQALRAADKLGVSGYQSVQPRYNLLYREIETELLPLANDAGLGVLVYNPLAGGFLSGKYTVGQDPQAGTRFTLGTAAERYQARYWHDAQFEAVETLKAIVQAMNLNMVSVAVAWVLAQKGVTSAIIGASRPEQLDANLAALTLTLDDELMAACDAAWWRLPRVPVAEGYR</sequence>
<dbReference type="Gene3D" id="3.20.20.100">
    <property type="entry name" value="NADP-dependent oxidoreductase domain"/>
    <property type="match status" value="1"/>
</dbReference>
<keyword evidence="1" id="KW-0560">Oxidoreductase</keyword>